<gene>
    <name evidence="1" type="ORF">Airi01_058760</name>
</gene>
<sequence length="81" mass="8866">MERLSEWPLPQRFSAMQTALFLQLDERFRIAGRSIEPTVRGERASRALVPGFAHHRAAGGESVVLAQLLVSGAVPVADRAL</sequence>
<evidence type="ECO:0000313" key="2">
    <source>
        <dbReference type="Proteomes" id="UP001165135"/>
    </source>
</evidence>
<dbReference type="AlphaFoldDB" id="A0A9W6RLB3"/>
<proteinExistence type="predicted"/>
<reference evidence="1" key="1">
    <citation type="submission" date="2023-03" db="EMBL/GenBank/DDBJ databases">
        <title>Actinoallomurus iriomotensis NBRC 103681.</title>
        <authorList>
            <person name="Ichikawa N."/>
            <person name="Sato H."/>
            <person name="Tonouchi N."/>
        </authorList>
    </citation>
    <scope>NUCLEOTIDE SEQUENCE</scope>
    <source>
        <strain evidence="1">NBRC 103681</strain>
    </source>
</reference>
<protein>
    <submittedName>
        <fullName evidence="1">Uncharacterized protein</fullName>
    </submittedName>
</protein>
<name>A0A9W6RLB3_9ACTN</name>
<dbReference type="Proteomes" id="UP001165135">
    <property type="component" value="Unassembled WGS sequence"/>
</dbReference>
<accession>A0A9W6RLB3</accession>
<evidence type="ECO:0000313" key="1">
    <source>
        <dbReference type="EMBL" id="GLY77609.1"/>
    </source>
</evidence>
<dbReference type="EMBL" id="BSTJ01000007">
    <property type="protein sequence ID" value="GLY77609.1"/>
    <property type="molecule type" value="Genomic_DNA"/>
</dbReference>
<comment type="caution">
    <text evidence="1">The sequence shown here is derived from an EMBL/GenBank/DDBJ whole genome shotgun (WGS) entry which is preliminary data.</text>
</comment>
<organism evidence="1 2">
    <name type="scientific">Actinoallomurus iriomotensis</name>
    <dbReference type="NCBI Taxonomy" id="478107"/>
    <lineage>
        <taxon>Bacteria</taxon>
        <taxon>Bacillati</taxon>
        <taxon>Actinomycetota</taxon>
        <taxon>Actinomycetes</taxon>
        <taxon>Streptosporangiales</taxon>
        <taxon>Thermomonosporaceae</taxon>
        <taxon>Actinoallomurus</taxon>
    </lineage>
</organism>